<feature type="signal peptide" evidence="1">
    <location>
        <begin position="1"/>
        <end position="22"/>
    </location>
</feature>
<accession>A0A327R427</accession>
<comment type="caution">
    <text evidence="2">The sequence shown here is derived from an EMBL/GenBank/DDBJ whole genome shotgun (WGS) entry which is preliminary data.</text>
</comment>
<dbReference type="PROSITE" id="PS51257">
    <property type="entry name" value="PROKAR_LIPOPROTEIN"/>
    <property type="match status" value="1"/>
</dbReference>
<dbReference type="Proteomes" id="UP000249547">
    <property type="component" value="Unassembled WGS sequence"/>
</dbReference>
<name>A0A327R427_9BACT</name>
<sequence>MKKLLFATVIAMAIFACNSTQVTSSWKASDVTLKQYNKILVAGMAGAKDRDIRESVENAMANSLKERGFNAVTSWSQYGPKVFDQNDQEKAVEKVTSDGFDGAFVISLLDKQKERNYYPGSYYYSPYWGYYNNFYWSYNFMYNRLYDPGYYTTTTNYVLEVNFYDVAQRKLLYSAQTKSFDPGSAGKLATDFSKTVIDDMIKAGIIAK</sequence>
<evidence type="ECO:0000313" key="2">
    <source>
        <dbReference type="EMBL" id="RAJ10965.1"/>
    </source>
</evidence>
<feature type="chain" id="PRO_5016415740" description="DUF4136 domain-containing protein" evidence="1">
    <location>
        <begin position="23"/>
        <end position="208"/>
    </location>
</feature>
<dbReference type="OrthoDB" id="6077795at2"/>
<gene>
    <name evidence="2" type="ORF">LX64_00572</name>
</gene>
<dbReference type="AlphaFoldDB" id="A0A327R427"/>
<proteinExistence type="predicted"/>
<protein>
    <recommendedName>
        <fullName evidence="4">DUF4136 domain-containing protein</fullName>
    </recommendedName>
</protein>
<organism evidence="2 3">
    <name type="scientific">Chitinophaga skermanii</name>
    <dbReference type="NCBI Taxonomy" id="331697"/>
    <lineage>
        <taxon>Bacteria</taxon>
        <taxon>Pseudomonadati</taxon>
        <taxon>Bacteroidota</taxon>
        <taxon>Chitinophagia</taxon>
        <taxon>Chitinophagales</taxon>
        <taxon>Chitinophagaceae</taxon>
        <taxon>Chitinophaga</taxon>
    </lineage>
</organism>
<dbReference type="RefSeq" id="WP_111596074.1">
    <property type="nucleotide sequence ID" value="NZ_QLLL01000001.1"/>
</dbReference>
<evidence type="ECO:0008006" key="4">
    <source>
        <dbReference type="Google" id="ProtNLM"/>
    </source>
</evidence>
<reference evidence="2 3" key="1">
    <citation type="submission" date="2018-06" db="EMBL/GenBank/DDBJ databases">
        <title>Genomic Encyclopedia of Archaeal and Bacterial Type Strains, Phase II (KMG-II): from individual species to whole genera.</title>
        <authorList>
            <person name="Goeker M."/>
        </authorList>
    </citation>
    <scope>NUCLEOTIDE SEQUENCE [LARGE SCALE GENOMIC DNA]</scope>
    <source>
        <strain evidence="2 3">DSM 23857</strain>
    </source>
</reference>
<evidence type="ECO:0000313" key="3">
    <source>
        <dbReference type="Proteomes" id="UP000249547"/>
    </source>
</evidence>
<dbReference type="EMBL" id="QLLL01000001">
    <property type="protein sequence ID" value="RAJ10965.1"/>
    <property type="molecule type" value="Genomic_DNA"/>
</dbReference>
<keyword evidence="1" id="KW-0732">Signal</keyword>
<evidence type="ECO:0000256" key="1">
    <source>
        <dbReference type="SAM" id="SignalP"/>
    </source>
</evidence>
<keyword evidence="3" id="KW-1185">Reference proteome</keyword>